<proteinExistence type="predicted"/>
<name>A0A263CXT3_9PSEU</name>
<keyword evidence="1" id="KW-0472">Membrane</keyword>
<organism evidence="2 3">
    <name type="scientific">Amycolatopsis antarctica</name>
    <dbReference type="NCBI Taxonomy" id="1854586"/>
    <lineage>
        <taxon>Bacteria</taxon>
        <taxon>Bacillati</taxon>
        <taxon>Actinomycetota</taxon>
        <taxon>Actinomycetes</taxon>
        <taxon>Pseudonocardiales</taxon>
        <taxon>Pseudonocardiaceae</taxon>
        <taxon>Amycolatopsis</taxon>
    </lineage>
</organism>
<dbReference type="AlphaFoldDB" id="A0A263CXT3"/>
<keyword evidence="1" id="KW-1133">Transmembrane helix</keyword>
<dbReference type="OrthoDB" id="2716688at2"/>
<feature type="transmembrane region" description="Helical" evidence="1">
    <location>
        <begin position="143"/>
        <end position="168"/>
    </location>
</feature>
<gene>
    <name evidence="2" type="ORF">CFN78_23030</name>
</gene>
<evidence type="ECO:0000313" key="3">
    <source>
        <dbReference type="Proteomes" id="UP000242444"/>
    </source>
</evidence>
<feature type="transmembrane region" description="Helical" evidence="1">
    <location>
        <begin position="188"/>
        <end position="207"/>
    </location>
</feature>
<comment type="caution">
    <text evidence="2">The sequence shown here is derived from an EMBL/GenBank/DDBJ whole genome shotgun (WGS) entry which is preliminary data.</text>
</comment>
<evidence type="ECO:0000313" key="2">
    <source>
        <dbReference type="EMBL" id="OZM70799.1"/>
    </source>
</evidence>
<dbReference type="Proteomes" id="UP000242444">
    <property type="component" value="Unassembled WGS sequence"/>
</dbReference>
<keyword evidence="1" id="KW-0812">Transmembrane</keyword>
<sequence length="228" mass="25430">MTSPSTPPDDGARWHVRLRELATGNRGPEQGEWLIPLRRREVLYRSLYTAEHTGPDGGTSTYTVEFDGTKDWAAKLYRDGRFQAKADLPATFRVSGGRIEANSSLYGVNRMHLVSDSGEERRFDPAPGTLEDLRGRLARRKPWLSRTIAATAILVLVVNLVLAVPQVLEILMRVPLLAENFGTFTSPIQLPGWLNTVLLLAGVCAAVERVLTRRRNRLLDVETLWSGV</sequence>
<evidence type="ECO:0000256" key="1">
    <source>
        <dbReference type="SAM" id="Phobius"/>
    </source>
</evidence>
<dbReference type="EMBL" id="NKYE01000017">
    <property type="protein sequence ID" value="OZM70799.1"/>
    <property type="molecule type" value="Genomic_DNA"/>
</dbReference>
<keyword evidence="3" id="KW-1185">Reference proteome</keyword>
<reference evidence="2 3" key="1">
    <citation type="submission" date="2017-07" db="EMBL/GenBank/DDBJ databases">
        <title>Amycolatopsis antarcticus sp. nov., isolated from the surface of an Antarcticus brown macroalga.</title>
        <authorList>
            <person name="Wang J."/>
            <person name="Leiva S."/>
            <person name="Huang J."/>
            <person name="Huang Y."/>
        </authorList>
    </citation>
    <scope>NUCLEOTIDE SEQUENCE [LARGE SCALE GENOMIC DNA]</scope>
    <source>
        <strain evidence="2 3">AU-G6</strain>
    </source>
</reference>
<dbReference type="InParanoid" id="A0A263CXT3"/>
<dbReference type="RefSeq" id="WP_094864982.1">
    <property type="nucleotide sequence ID" value="NZ_NKYE01000017.1"/>
</dbReference>
<accession>A0A263CXT3</accession>
<protein>
    <submittedName>
        <fullName evidence="2">Uncharacterized protein</fullName>
    </submittedName>
</protein>